<dbReference type="SUPFAM" id="SSF48371">
    <property type="entry name" value="ARM repeat"/>
    <property type="match status" value="2"/>
</dbReference>
<evidence type="ECO:0000256" key="1">
    <source>
        <dbReference type="ARBA" id="ARBA00004123"/>
    </source>
</evidence>
<dbReference type="Pfam" id="PF25780">
    <property type="entry name" value="TPR_IPO5"/>
    <property type="match status" value="1"/>
</dbReference>
<evidence type="ECO:0000256" key="6">
    <source>
        <dbReference type="ARBA" id="ARBA00022927"/>
    </source>
</evidence>
<dbReference type="Pfam" id="PF25574">
    <property type="entry name" value="TPR_IMB1"/>
    <property type="match status" value="1"/>
</dbReference>
<evidence type="ECO:0000313" key="11">
    <source>
        <dbReference type="EMBL" id="CAH0388175.1"/>
    </source>
</evidence>
<name>A0A9P0ADC2_BEMTA</name>
<dbReference type="PANTHER" id="PTHR10527">
    <property type="entry name" value="IMPORTIN BETA"/>
    <property type="match status" value="1"/>
</dbReference>
<reference evidence="11" key="1">
    <citation type="submission" date="2021-12" db="EMBL/GenBank/DDBJ databases">
        <authorList>
            <person name="King R."/>
        </authorList>
    </citation>
    <scope>NUCLEOTIDE SEQUENCE</scope>
</reference>
<feature type="domain" description="TOG" evidence="10">
    <location>
        <begin position="346"/>
        <end position="592"/>
    </location>
</feature>
<dbReference type="AlphaFoldDB" id="A0A9P0ADC2"/>
<dbReference type="OrthoDB" id="543373at2759"/>
<keyword evidence="6" id="KW-0653">Protein transport</keyword>
<evidence type="ECO:0000256" key="2">
    <source>
        <dbReference type="ARBA" id="ARBA00004496"/>
    </source>
</evidence>
<dbReference type="GO" id="GO:0005634">
    <property type="term" value="C:nucleus"/>
    <property type="evidence" value="ECO:0007669"/>
    <property type="project" value="UniProtKB-SubCell"/>
</dbReference>
<protein>
    <recommendedName>
        <fullName evidence="10">TOG domain-containing protein</fullName>
    </recommendedName>
</protein>
<evidence type="ECO:0000256" key="8">
    <source>
        <dbReference type="PROSITE-ProRule" id="PRU00103"/>
    </source>
</evidence>
<evidence type="ECO:0000256" key="9">
    <source>
        <dbReference type="SAM" id="Coils"/>
    </source>
</evidence>
<keyword evidence="7" id="KW-0539">Nucleus</keyword>
<proteinExistence type="predicted"/>
<dbReference type="Pfam" id="PF13513">
    <property type="entry name" value="HEAT_EZ"/>
    <property type="match status" value="1"/>
</dbReference>
<organism evidence="11 12">
    <name type="scientific">Bemisia tabaci</name>
    <name type="common">Sweetpotato whitefly</name>
    <name type="synonym">Aleurodes tabaci</name>
    <dbReference type="NCBI Taxonomy" id="7038"/>
    <lineage>
        <taxon>Eukaryota</taxon>
        <taxon>Metazoa</taxon>
        <taxon>Ecdysozoa</taxon>
        <taxon>Arthropoda</taxon>
        <taxon>Hexapoda</taxon>
        <taxon>Insecta</taxon>
        <taxon>Pterygota</taxon>
        <taxon>Neoptera</taxon>
        <taxon>Paraneoptera</taxon>
        <taxon>Hemiptera</taxon>
        <taxon>Sternorrhyncha</taxon>
        <taxon>Aleyrodoidea</taxon>
        <taxon>Aleyrodidae</taxon>
        <taxon>Aleyrodinae</taxon>
        <taxon>Bemisia</taxon>
    </lineage>
</organism>
<dbReference type="InterPro" id="IPR021133">
    <property type="entry name" value="HEAT_type_2"/>
</dbReference>
<comment type="subcellular location">
    <subcellularLocation>
        <location evidence="2">Cytoplasm</location>
    </subcellularLocation>
    <subcellularLocation>
        <location evidence="1">Nucleus</location>
    </subcellularLocation>
</comment>
<keyword evidence="5" id="KW-0677">Repeat</keyword>
<keyword evidence="9" id="KW-0175">Coiled coil</keyword>
<dbReference type="KEGG" id="btab:109033470"/>
<dbReference type="InterPro" id="IPR041389">
    <property type="entry name" value="Importin_rep_6"/>
</dbReference>
<feature type="repeat" description="HEAT" evidence="8">
    <location>
        <begin position="398"/>
        <end position="436"/>
    </location>
</feature>
<keyword evidence="12" id="KW-1185">Reference proteome</keyword>
<dbReference type="GO" id="GO:0005737">
    <property type="term" value="C:cytoplasm"/>
    <property type="evidence" value="ECO:0007669"/>
    <property type="project" value="UniProtKB-SubCell"/>
</dbReference>
<evidence type="ECO:0000256" key="3">
    <source>
        <dbReference type="ARBA" id="ARBA00022448"/>
    </source>
</evidence>
<dbReference type="InterPro" id="IPR016024">
    <property type="entry name" value="ARM-type_fold"/>
</dbReference>
<dbReference type="Gene3D" id="1.25.10.10">
    <property type="entry name" value="Leucine-rich Repeat Variant"/>
    <property type="match status" value="1"/>
</dbReference>
<gene>
    <name evidence="11" type="ORF">BEMITA_LOCUS7108</name>
</gene>
<dbReference type="InterPro" id="IPR011989">
    <property type="entry name" value="ARM-like"/>
</dbReference>
<evidence type="ECO:0000256" key="5">
    <source>
        <dbReference type="ARBA" id="ARBA00022737"/>
    </source>
</evidence>
<dbReference type="Pfam" id="PF18829">
    <property type="entry name" value="Importin_rep_6"/>
    <property type="match status" value="1"/>
</dbReference>
<dbReference type="Proteomes" id="UP001152759">
    <property type="component" value="Chromosome 4"/>
</dbReference>
<dbReference type="InterPro" id="IPR040122">
    <property type="entry name" value="Importin_beta"/>
</dbReference>
<dbReference type="GO" id="GO:0006606">
    <property type="term" value="P:protein import into nucleus"/>
    <property type="evidence" value="ECO:0007669"/>
    <property type="project" value="InterPro"/>
</dbReference>
<evidence type="ECO:0000256" key="7">
    <source>
        <dbReference type="ARBA" id="ARBA00023242"/>
    </source>
</evidence>
<dbReference type="GO" id="GO:0000226">
    <property type="term" value="P:microtubule cytoskeleton organization"/>
    <property type="evidence" value="ECO:0007669"/>
    <property type="project" value="UniProtKB-ARBA"/>
</dbReference>
<dbReference type="InterPro" id="IPR034085">
    <property type="entry name" value="TOG"/>
</dbReference>
<dbReference type="PROSITE" id="PS50077">
    <property type="entry name" value="HEAT_REPEAT"/>
    <property type="match status" value="1"/>
</dbReference>
<feature type="coiled-coil region" evidence="9">
    <location>
        <begin position="801"/>
        <end position="828"/>
    </location>
</feature>
<evidence type="ECO:0000256" key="4">
    <source>
        <dbReference type="ARBA" id="ARBA00022490"/>
    </source>
</evidence>
<dbReference type="InterPro" id="IPR057672">
    <property type="entry name" value="TPR_IPO4/5"/>
</dbReference>
<dbReference type="Pfam" id="PF18808">
    <property type="entry name" value="Importin_rep_4"/>
    <property type="match status" value="1"/>
</dbReference>
<dbReference type="SMART" id="SM01349">
    <property type="entry name" value="TOG"/>
    <property type="match status" value="1"/>
</dbReference>
<evidence type="ECO:0000313" key="12">
    <source>
        <dbReference type="Proteomes" id="UP001152759"/>
    </source>
</evidence>
<keyword evidence="3" id="KW-0813">Transport</keyword>
<keyword evidence="4" id="KW-0963">Cytoplasm</keyword>
<dbReference type="EMBL" id="OU963865">
    <property type="protein sequence ID" value="CAH0388175.1"/>
    <property type="molecule type" value="Genomic_DNA"/>
</dbReference>
<evidence type="ECO:0000259" key="10">
    <source>
        <dbReference type="SMART" id="SM01349"/>
    </source>
</evidence>
<accession>A0A9P0ADC2</accession>
<dbReference type="InterPro" id="IPR058584">
    <property type="entry name" value="IMB1_TNPO1-like_TPR"/>
</dbReference>
<sequence length="1097" mass="123617">MATEREQFHKILVSLLSIDNNVRTQAEETYHAIPLENRVMFLLNAIPDASLQQEERMMAAVLLRRVFSNDFSEMYPTLSPENQQQLKDSVLMLVQNEESEAISKKLCDVVAELARNLVDDDGNNGWQEFLLFLFSAANSESPRMKEAALRIFAQVPGVFGNQQPNYLDVIKQMLNQSLCDGTYEVRFQAVRALCAFISLHEEAQDIQKFFTDLLPVAIHVIAESCEKEDDDTLLKALVDLCETVPKFLRPQLEAVVQLCIKVFSDENRQNEFRHLALEIFVTLSETAPAMMRKVGGKYIPIVVPQILKMMTEIEDDAEWTLQDEIADDDADENNVIAESALDRLACGLGGKTMLPHIVENIPTMLANPDWKYRHAALMAVSAVGEGCYKQMEAMLPQIMEGILRFLADEHPRVRYAACNAIGQMSTDFGPNFQKKFHDKVIPALLMILDDEDNPRVQAHGGAALVNFCEECPKRILADYLDGVMAKLESVLQAKLKQLMEKGTKLVLEQVVTTIASVADAAEDQFVKFYDRLMPCLKYIIQNANSPELRMLRGKAIECVSLIGFAVGADKFVPDCSDIMDMLLKTQSESNEPLPDDDPQTSYLISAWARICKILGKRFEQYLPLVIGPVMKTAGIKPEVVLVDNEAMEDIGNDVDWQFVSLGEQKNFGIRTAGLEDKAAACEMLVCYARELKEGFAPYTEEVVKLLVPLLKFCFHDGVRTAAAISLPYLLECAQLNGAEYLKGMWNFICPELLRAIETESEPDVLLELMDSMAKCVEFLGSGCLTEEWMTSLLSFINRTMSEHFQNEVDRLEKRKDEDYDEVVEEELEDENSEDSFKLAKVADIIHALFVSYKTDFFPYFDQIIHHFIKMLEPNHSWADHQWAMCIFDDVIESGGPACIKYQQYFLGPMTTYIRDKVPQVRQTAIYGCGVLAMFGGPTFASTCAEVLPVLISIINDPSAKTEENLAVTENAVSAITKILKYNSANVNVDEILPIWFTWLPIWEDTAEVPHVMGYLCDLIAANHPTILGANHANLPRILSIFAETFMKEAIETDTEVAKRMIEIVKQCLQGQTEIAQMCISQLSQEHQLTLHNLLQSN</sequence>
<dbReference type="InterPro" id="IPR041653">
    <property type="entry name" value="Importin_rep_4"/>
</dbReference>